<keyword evidence="2" id="KW-1185">Reference proteome</keyword>
<dbReference type="KEGG" id="pfaa:MM59RIKEN_26820"/>
<sequence>MEVVVLEVRNKFQQKLTLLLVEPVVYTFVLSLLKHFSTLNMYFHYHQLDLLLFHLNWKILLPQQSSLICKERPAIKSQEEKT</sequence>
<accession>A0A810QMD3</accession>
<dbReference type="Proteomes" id="UP000679848">
    <property type="component" value="Chromosome"/>
</dbReference>
<protein>
    <submittedName>
        <fullName evidence="1">Uncharacterized protein</fullName>
    </submittedName>
</protein>
<gene>
    <name evidence="1" type="ORF">MM59RIKEN_26820</name>
</gene>
<reference evidence="1" key="1">
    <citation type="submission" date="2020-09" db="EMBL/GenBank/DDBJ databases">
        <title>New species isolated from human feces.</title>
        <authorList>
            <person name="Kitahara M."/>
            <person name="Shigeno Y."/>
            <person name="Shime M."/>
            <person name="Matsumoto Y."/>
            <person name="Nakamura S."/>
            <person name="Motooka D."/>
            <person name="Fukuoka S."/>
            <person name="Nishikawa H."/>
            <person name="Benno Y."/>
        </authorList>
    </citation>
    <scope>NUCLEOTIDE SEQUENCE</scope>
    <source>
        <strain evidence="1">MM59</strain>
    </source>
</reference>
<organism evidence="1 2">
    <name type="scientific">Pusillibacter faecalis</name>
    <dbReference type="NCBI Taxonomy" id="2714358"/>
    <lineage>
        <taxon>Bacteria</taxon>
        <taxon>Bacillati</taxon>
        <taxon>Bacillota</taxon>
        <taxon>Clostridia</taxon>
        <taxon>Eubacteriales</taxon>
        <taxon>Oscillospiraceae</taxon>
        <taxon>Pusillibacter</taxon>
    </lineage>
</organism>
<proteinExistence type="predicted"/>
<evidence type="ECO:0000313" key="2">
    <source>
        <dbReference type="Proteomes" id="UP000679848"/>
    </source>
</evidence>
<name>A0A810QMD3_9FIRM</name>
<dbReference type="EMBL" id="AP023420">
    <property type="protein sequence ID" value="BCK85363.1"/>
    <property type="molecule type" value="Genomic_DNA"/>
</dbReference>
<evidence type="ECO:0000313" key="1">
    <source>
        <dbReference type="EMBL" id="BCK85363.1"/>
    </source>
</evidence>
<dbReference type="AlphaFoldDB" id="A0A810QMD3"/>